<dbReference type="AlphaFoldDB" id="A0A0P4RI97"/>
<accession>A0A0P4RI97</accession>
<name>A0A0P4RI97_9ACTN</name>
<organism evidence="2 3">
    <name type="scientific">Streptomyces lydicamycinicus</name>
    <dbReference type="NCBI Taxonomy" id="1546107"/>
    <lineage>
        <taxon>Bacteria</taxon>
        <taxon>Bacillati</taxon>
        <taxon>Actinomycetota</taxon>
        <taxon>Actinomycetes</taxon>
        <taxon>Kitasatosporales</taxon>
        <taxon>Streptomycetaceae</taxon>
        <taxon>Streptomyces</taxon>
    </lineage>
</organism>
<dbReference type="Proteomes" id="UP000048965">
    <property type="component" value="Unassembled WGS sequence"/>
</dbReference>
<proteinExistence type="predicted"/>
<dbReference type="EMBL" id="BBNO01000016">
    <property type="protein sequence ID" value="GAO13000.1"/>
    <property type="molecule type" value="Genomic_DNA"/>
</dbReference>
<evidence type="ECO:0000313" key="3">
    <source>
        <dbReference type="Proteomes" id="UP000048965"/>
    </source>
</evidence>
<comment type="caution">
    <text evidence="2">The sequence shown here is derived from an EMBL/GenBank/DDBJ whole genome shotgun (WGS) entry which is preliminary data.</text>
</comment>
<feature type="signal peptide" evidence="1">
    <location>
        <begin position="1"/>
        <end position="24"/>
    </location>
</feature>
<dbReference type="PROSITE" id="PS51257">
    <property type="entry name" value="PROKAR_LIPOPROTEIN"/>
    <property type="match status" value="1"/>
</dbReference>
<evidence type="ECO:0000313" key="2">
    <source>
        <dbReference type="EMBL" id="GAO13000.1"/>
    </source>
</evidence>
<reference evidence="2 3" key="2">
    <citation type="journal article" date="2015" name="Stand. Genomic Sci.">
        <title>Draft genome sequence of marine-derived Streptomyces sp. TP-A0598, a producer of anti-MRSA antibiotic lydicamycins.</title>
        <authorList>
            <person name="Komaki H."/>
            <person name="Ichikawa N."/>
            <person name="Hosoyama A."/>
            <person name="Fujita N."/>
            <person name="Igarashi Y."/>
        </authorList>
    </citation>
    <scope>NUCLEOTIDE SEQUENCE [LARGE SCALE GENOMIC DNA]</scope>
    <source>
        <strain evidence="2 3">NBRC 110027</strain>
    </source>
</reference>
<feature type="chain" id="PRO_5006068792" evidence="1">
    <location>
        <begin position="25"/>
        <end position="223"/>
    </location>
</feature>
<keyword evidence="1" id="KW-0732">Signal</keyword>
<keyword evidence="3" id="KW-1185">Reference proteome</keyword>
<sequence>MKAAAVGALALPATLLLGITPAQAAVGCIVCNDGDHPQGGGGAPDPLLDPGYLYDFLSRCGEYCTIVSGEYTGDPHEGNPERVSEIHDNCTPRDGSFTYKMEETKGNGTIIDLSLNGIPAPVLPKIQYSSLNTKTEGVTDTVTQSPYTRSWLDRVPVTQKLRGTWHLTGPANGLFPQMNEFNTKGPRDFTDVEADATYTVLRKQSRAMTEEEKATLCNNKSAS</sequence>
<evidence type="ECO:0000256" key="1">
    <source>
        <dbReference type="SAM" id="SignalP"/>
    </source>
</evidence>
<gene>
    <name evidence="2" type="ORF">TPA0598_16_00040</name>
</gene>
<reference evidence="3" key="1">
    <citation type="submission" date="2014-09" db="EMBL/GenBank/DDBJ databases">
        <title>Whole genome shotgun sequence of Streptomyces sp. NBRC 110027.</title>
        <authorList>
            <person name="Komaki H."/>
            <person name="Ichikawa N."/>
            <person name="Katano-Makiyama Y."/>
            <person name="Hosoyama A."/>
            <person name="Hashimoto M."/>
            <person name="Uohara A."/>
            <person name="Kitahashi Y."/>
            <person name="Ohji S."/>
            <person name="Kimura A."/>
            <person name="Yamazoe A."/>
            <person name="Igarashi Y."/>
            <person name="Fujita N."/>
        </authorList>
    </citation>
    <scope>NUCLEOTIDE SEQUENCE [LARGE SCALE GENOMIC DNA]</scope>
    <source>
        <strain evidence="3">NBRC 110027</strain>
    </source>
</reference>
<protein>
    <submittedName>
        <fullName evidence="2">Putative cytoplasmic protein</fullName>
    </submittedName>
</protein>